<name>A0A0N5BEC9_STREA</name>
<accession>A0A0N5BEC9</accession>
<keyword evidence="2" id="KW-1185">Reference proteome</keyword>
<evidence type="ECO:0000313" key="2">
    <source>
        <dbReference type="Proteomes" id="UP000046392"/>
    </source>
</evidence>
<dbReference type="WBParaSite" id="SPAL_0000435200.1">
    <property type="protein sequence ID" value="SPAL_0000435200.1"/>
    <property type="gene ID" value="SPAL_0000435200"/>
</dbReference>
<dbReference type="Proteomes" id="UP000046392">
    <property type="component" value="Unplaced"/>
</dbReference>
<dbReference type="SUPFAM" id="SSF46689">
    <property type="entry name" value="Homeodomain-like"/>
    <property type="match status" value="1"/>
</dbReference>
<sequence>MSSNNSTMAGEVTIKVIIRPSLGFMDARDPHLSQLAIAENVTLNPKILIKDLCKSVMEGYNLGHVANDFQVLVQHSNLEYYPLSTFFHDMNAKIGSVASRFEDILTIKIFVPLKFCEDIRMVKVEGVYKNIIKYLLSRVDDKEGQLPDSIIQYIRYEAEGYTIKQLPLETLSKMYEGLAHALKSDVTSMSLNVALTPDRDNTLNFASVPRDDSISPRGVDSDTLKQCIDALDIIIGDGSPLSSSQENHDEVELGARSKKRVKYSKEIELPILERWYGSSCNHDYGRYAEALNTISGRTGLDRLTPGNICSWFRRRRARDRRDQKMLMSQL</sequence>
<evidence type="ECO:0000313" key="3">
    <source>
        <dbReference type="WBParaSite" id="SPAL_0000435200.1"/>
    </source>
</evidence>
<dbReference type="AlphaFoldDB" id="A0A0N5BEC9"/>
<dbReference type="InterPro" id="IPR009057">
    <property type="entry name" value="Homeodomain-like_sf"/>
</dbReference>
<dbReference type="GO" id="GO:0005634">
    <property type="term" value="C:nucleus"/>
    <property type="evidence" value="ECO:0007669"/>
    <property type="project" value="UniProtKB-SubCell"/>
</dbReference>
<evidence type="ECO:0000256" key="1">
    <source>
        <dbReference type="ARBA" id="ARBA00004123"/>
    </source>
</evidence>
<dbReference type="STRING" id="174720.A0A0N5BEC9"/>
<organism evidence="2 3">
    <name type="scientific">Strongyloides papillosus</name>
    <name type="common">Intestinal threadworm</name>
    <dbReference type="NCBI Taxonomy" id="174720"/>
    <lineage>
        <taxon>Eukaryota</taxon>
        <taxon>Metazoa</taxon>
        <taxon>Ecdysozoa</taxon>
        <taxon>Nematoda</taxon>
        <taxon>Chromadorea</taxon>
        <taxon>Rhabditida</taxon>
        <taxon>Tylenchina</taxon>
        <taxon>Panagrolaimomorpha</taxon>
        <taxon>Strongyloidoidea</taxon>
        <taxon>Strongyloididae</taxon>
        <taxon>Strongyloides</taxon>
    </lineage>
</organism>
<reference evidence="3" key="1">
    <citation type="submission" date="2017-02" db="UniProtKB">
        <authorList>
            <consortium name="WormBaseParasite"/>
        </authorList>
    </citation>
    <scope>IDENTIFICATION</scope>
</reference>
<comment type="subcellular location">
    <subcellularLocation>
        <location evidence="1">Nucleus</location>
    </subcellularLocation>
</comment>
<protein>
    <submittedName>
        <fullName evidence="3">Homeobox domain-containing protein</fullName>
    </submittedName>
</protein>
<proteinExistence type="predicted"/>